<dbReference type="EMBL" id="QFFG01000002">
    <property type="protein sequence ID" value="PWG06035.1"/>
    <property type="molecule type" value="Genomic_DNA"/>
</dbReference>
<dbReference type="Proteomes" id="UP000245670">
    <property type="component" value="Unassembled WGS sequence"/>
</dbReference>
<accession>A0A2U2JCI7</accession>
<feature type="transmembrane region" description="Helical" evidence="1">
    <location>
        <begin position="265"/>
        <end position="282"/>
    </location>
</feature>
<feature type="transmembrane region" description="Helical" evidence="1">
    <location>
        <begin position="289"/>
        <end position="307"/>
    </location>
</feature>
<name>A0A2U2JCI7_9FLAO</name>
<feature type="transmembrane region" description="Helical" evidence="1">
    <location>
        <begin position="47"/>
        <end position="64"/>
    </location>
</feature>
<comment type="caution">
    <text evidence="2">The sequence shown here is derived from an EMBL/GenBank/DDBJ whole genome shotgun (WGS) entry which is preliminary data.</text>
</comment>
<dbReference type="InterPro" id="IPR045625">
    <property type="entry name" value="DUF6427"/>
</dbReference>
<feature type="transmembrane region" description="Helical" evidence="1">
    <location>
        <begin position="162"/>
        <end position="183"/>
    </location>
</feature>
<keyword evidence="1" id="KW-1133">Transmembrane helix</keyword>
<feature type="transmembrane region" description="Helical" evidence="1">
    <location>
        <begin position="76"/>
        <end position="107"/>
    </location>
</feature>
<keyword evidence="1" id="KW-0472">Membrane</keyword>
<evidence type="ECO:0000313" key="2">
    <source>
        <dbReference type="EMBL" id="PWG06035.1"/>
    </source>
</evidence>
<feature type="transmembrane region" description="Helical" evidence="1">
    <location>
        <begin position="242"/>
        <end position="259"/>
    </location>
</feature>
<feature type="transmembrane region" description="Helical" evidence="1">
    <location>
        <begin position="208"/>
        <end position="226"/>
    </location>
</feature>
<dbReference type="RefSeq" id="WP_109404366.1">
    <property type="nucleotide sequence ID" value="NZ_QFFG01000002.1"/>
</dbReference>
<evidence type="ECO:0008006" key="4">
    <source>
        <dbReference type="Google" id="ProtNLM"/>
    </source>
</evidence>
<keyword evidence="3" id="KW-1185">Reference proteome</keyword>
<dbReference type="AlphaFoldDB" id="A0A2U2JCI7"/>
<feature type="transmembrane region" description="Helical" evidence="1">
    <location>
        <begin position="127"/>
        <end position="153"/>
    </location>
</feature>
<sequence>MLTNFLEKSKPINFIIYLSLFFCFFLFALISSFFADNFTWTKVLESTLFFVLFLSIFFFYNFVVTKNNLTYDHSYAFLLFVLTLILFLEKLLDFNVLILLLVHLLFLRKVYSLRSSKTVIQKLFDSGFWLGILFILEPFSLLFSILIAASILLHQKITFHNLLTPLTGFITPLIIYFTYLFWIDGLEEFKHLFYLKVNNNMFIFDEDYTNWVFGVILLLTFCSVLLKSPRALSVNNSFKKSWLLLIINFIIGIFFVFLIKERKGAEVIFLAIPTTIIMANGFEVIQKKIIKDILFGGFILATVFAFFRL</sequence>
<feature type="transmembrane region" description="Helical" evidence="1">
    <location>
        <begin position="12"/>
        <end position="35"/>
    </location>
</feature>
<evidence type="ECO:0000256" key="1">
    <source>
        <dbReference type="SAM" id="Phobius"/>
    </source>
</evidence>
<keyword evidence="1" id="KW-0812">Transmembrane</keyword>
<dbReference type="Pfam" id="PF19992">
    <property type="entry name" value="DUF6427"/>
    <property type="match status" value="1"/>
</dbReference>
<evidence type="ECO:0000313" key="3">
    <source>
        <dbReference type="Proteomes" id="UP000245670"/>
    </source>
</evidence>
<proteinExistence type="predicted"/>
<reference evidence="2 3" key="1">
    <citation type="submission" date="2018-05" db="EMBL/GenBank/DDBJ databases">
        <title>Polaribacter aquimarinus sp. nov., isolated from sediment in a sediment of sea.</title>
        <authorList>
            <person name="Lu D."/>
        </authorList>
    </citation>
    <scope>NUCLEOTIDE SEQUENCE [LARGE SCALE GENOMIC DNA]</scope>
    <source>
        <strain evidence="2 3">ZY113</strain>
    </source>
</reference>
<gene>
    <name evidence="2" type="ORF">DIS07_06275</name>
</gene>
<protein>
    <recommendedName>
        <fullName evidence="4">Beta-carotene 15,15'-monooxygenase</fullName>
    </recommendedName>
</protein>
<organism evidence="2 3">
    <name type="scientific">Polaribacter aquimarinus</name>
    <dbReference type="NCBI Taxonomy" id="2100726"/>
    <lineage>
        <taxon>Bacteria</taxon>
        <taxon>Pseudomonadati</taxon>
        <taxon>Bacteroidota</taxon>
        <taxon>Flavobacteriia</taxon>
        <taxon>Flavobacteriales</taxon>
        <taxon>Flavobacteriaceae</taxon>
    </lineage>
</organism>